<keyword evidence="3" id="KW-1185">Reference proteome</keyword>
<dbReference type="RefSeq" id="WP_306887125.1">
    <property type="nucleotide sequence ID" value="NZ_JAUSUL010000004.1"/>
</dbReference>
<dbReference type="Pfam" id="PF06764">
    <property type="entry name" value="DUF1223"/>
    <property type="match status" value="1"/>
</dbReference>
<evidence type="ECO:0000313" key="3">
    <source>
        <dbReference type="Proteomes" id="UP001229244"/>
    </source>
</evidence>
<keyword evidence="1" id="KW-0732">Signal</keyword>
<evidence type="ECO:0000313" key="2">
    <source>
        <dbReference type="EMBL" id="MDQ0317225.1"/>
    </source>
</evidence>
<comment type="caution">
    <text evidence="2">The sequence shown here is derived from an EMBL/GenBank/DDBJ whole genome shotgun (WGS) entry which is preliminary data.</text>
</comment>
<sequence>MLGSRALLFAAVVLASGAGLLGAPGSARAEKPVIELFTSQGCSSCPPADKLVGKLAENGNVIALSYPVTLWDYLGWSDTLASRDNTERQFAYAQARGDGAVYTPQMVVNGREDVVGNDEAAVLREIALQKAHGEAPSIPVSMHRNGTVLEVRVGPGRDTKGRTATIWLGHVVPQVAVAISRGENTGREIVYHNVVRSLRAIGMWKGDEVAIDLPMSELNRDGDGACVVLVQIDAAGGPGPIVGAEMEVWARPNPSAQASR</sequence>
<protein>
    <recommendedName>
        <fullName evidence="4">DUF1223 domain-containing protein</fullName>
    </recommendedName>
</protein>
<organism evidence="2 3">
    <name type="scientific">Amorphus orientalis</name>
    <dbReference type="NCBI Taxonomy" id="649198"/>
    <lineage>
        <taxon>Bacteria</taxon>
        <taxon>Pseudomonadati</taxon>
        <taxon>Pseudomonadota</taxon>
        <taxon>Alphaproteobacteria</taxon>
        <taxon>Hyphomicrobiales</taxon>
        <taxon>Amorphaceae</taxon>
        <taxon>Amorphus</taxon>
    </lineage>
</organism>
<name>A0AAE3VS72_9HYPH</name>
<evidence type="ECO:0000256" key="1">
    <source>
        <dbReference type="SAM" id="SignalP"/>
    </source>
</evidence>
<accession>A0AAE3VS72</accession>
<dbReference type="PANTHER" id="PTHR36057">
    <property type="match status" value="1"/>
</dbReference>
<dbReference type="SUPFAM" id="SSF52833">
    <property type="entry name" value="Thioredoxin-like"/>
    <property type="match status" value="1"/>
</dbReference>
<feature type="chain" id="PRO_5042014210" description="DUF1223 domain-containing protein" evidence="1">
    <location>
        <begin position="30"/>
        <end position="260"/>
    </location>
</feature>
<reference evidence="2" key="1">
    <citation type="submission" date="2023-07" db="EMBL/GenBank/DDBJ databases">
        <title>Genomic Encyclopedia of Type Strains, Phase IV (KMG-IV): sequencing the most valuable type-strain genomes for metagenomic binning, comparative biology and taxonomic classification.</title>
        <authorList>
            <person name="Goeker M."/>
        </authorList>
    </citation>
    <scope>NUCLEOTIDE SEQUENCE</scope>
    <source>
        <strain evidence="2">DSM 21202</strain>
    </source>
</reference>
<dbReference type="PANTHER" id="PTHR36057:SF1">
    <property type="entry name" value="LIPOPROTEIN LIPID ATTACHMENT SITE-LIKE PROTEIN, PUTATIVE (DUF1223)-RELATED"/>
    <property type="match status" value="1"/>
</dbReference>
<dbReference type="Proteomes" id="UP001229244">
    <property type="component" value="Unassembled WGS sequence"/>
</dbReference>
<proteinExistence type="predicted"/>
<dbReference type="InterPro" id="IPR036249">
    <property type="entry name" value="Thioredoxin-like_sf"/>
</dbReference>
<gene>
    <name evidence="2" type="ORF">J2S73_003702</name>
</gene>
<dbReference type="EMBL" id="JAUSUL010000004">
    <property type="protein sequence ID" value="MDQ0317225.1"/>
    <property type="molecule type" value="Genomic_DNA"/>
</dbReference>
<dbReference type="AlphaFoldDB" id="A0AAE3VS72"/>
<feature type="signal peptide" evidence="1">
    <location>
        <begin position="1"/>
        <end position="29"/>
    </location>
</feature>
<evidence type="ECO:0008006" key="4">
    <source>
        <dbReference type="Google" id="ProtNLM"/>
    </source>
</evidence>
<dbReference type="InterPro" id="IPR010634">
    <property type="entry name" value="DUF1223"/>
</dbReference>